<proteinExistence type="predicted"/>
<name>A0A239PN68_9RHOB</name>
<dbReference type="Pfam" id="PF13671">
    <property type="entry name" value="AAA_33"/>
    <property type="match status" value="1"/>
</dbReference>
<dbReference type="Gene3D" id="3.40.50.300">
    <property type="entry name" value="P-loop containing nucleotide triphosphate hydrolases"/>
    <property type="match status" value="1"/>
</dbReference>
<dbReference type="EMBL" id="FZQB01000002">
    <property type="protein sequence ID" value="SNT71513.1"/>
    <property type="molecule type" value="Genomic_DNA"/>
</dbReference>
<keyword evidence="1" id="KW-0808">Transferase</keyword>
<gene>
    <name evidence="1" type="ORF">SAMN05444959_10221</name>
</gene>
<evidence type="ECO:0000313" key="2">
    <source>
        <dbReference type="Proteomes" id="UP000198307"/>
    </source>
</evidence>
<evidence type="ECO:0000313" key="1">
    <source>
        <dbReference type="EMBL" id="SNT71513.1"/>
    </source>
</evidence>
<dbReference type="InterPro" id="IPR017101">
    <property type="entry name" value="P-loop_ATP/GTP-bd_All4644_prd"/>
</dbReference>
<organism evidence="1 2">
    <name type="scientific">Paracoccus seriniphilus</name>
    <dbReference type="NCBI Taxonomy" id="184748"/>
    <lineage>
        <taxon>Bacteria</taxon>
        <taxon>Pseudomonadati</taxon>
        <taxon>Pseudomonadota</taxon>
        <taxon>Alphaproteobacteria</taxon>
        <taxon>Rhodobacterales</taxon>
        <taxon>Paracoccaceae</taxon>
        <taxon>Paracoccus</taxon>
    </lineage>
</organism>
<dbReference type="InterPro" id="IPR027417">
    <property type="entry name" value="P-loop_NTPase"/>
</dbReference>
<keyword evidence="1" id="KW-0418">Kinase</keyword>
<sequence>MLSESPTLHMLCGKIASGKSTMAAQLGATPGTVLIAEDSWLDALFADELHSLKDYVRCSSKLQSVMGPHVVGLLNAGVSVVLDFPANTIAQRAWMREIIAGTEAAHQLHVFDVPDEVCLARLRARNAAGDHPFAVTEAQFLQFSSHFAPPTAEEGFDVVVHGEEHDQVQEA</sequence>
<accession>A0A239PN68</accession>
<reference evidence="1 2" key="1">
    <citation type="submission" date="2017-07" db="EMBL/GenBank/DDBJ databases">
        <authorList>
            <person name="Sun Z.S."/>
            <person name="Albrecht U."/>
            <person name="Echele G."/>
            <person name="Lee C.C."/>
        </authorList>
    </citation>
    <scope>NUCLEOTIDE SEQUENCE [LARGE SCALE GENOMIC DNA]</scope>
    <source>
        <strain evidence="1 2">DSM 14827</strain>
    </source>
</reference>
<dbReference type="SUPFAM" id="SSF52540">
    <property type="entry name" value="P-loop containing nucleoside triphosphate hydrolases"/>
    <property type="match status" value="1"/>
</dbReference>
<dbReference type="AlphaFoldDB" id="A0A239PN68"/>
<dbReference type="OrthoDB" id="531205at2"/>
<protein>
    <submittedName>
        <fullName evidence="1">Predicted kinase</fullName>
    </submittedName>
</protein>
<dbReference type="GO" id="GO:0016301">
    <property type="term" value="F:kinase activity"/>
    <property type="evidence" value="ECO:0007669"/>
    <property type="project" value="UniProtKB-KW"/>
</dbReference>
<dbReference type="PIRSF" id="PIRSF037081">
    <property type="entry name" value="P-loop_All4644_prd"/>
    <property type="match status" value="1"/>
</dbReference>
<dbReference type="Proteomes" id="UP000198307">
    <property type="component" value="Unassembled WGS sequence"/>
</dbReference>
<dbReference type="RefSeq" id="WP_089342905.1">
    <property type="nucleotide sequence ID" value="NZ_CP067129.1"/>
</dbReference>
<keyword evidence="2" id="KW-1185">Reference proteome</keyword>